<dbReference type="InterPro" id="IPR047187">
    <property type="entry name" value="SF1_C_Upf1"/>
</dbReference>
<dbReference type="PANTHER" id="PTHR43788">
    <property type="entry name" value="DNA2/NAM7 HELICASE FAMILY MEMBER"/>
    <property type="match status" value="1"/>
</dbReference>
<evidence type="ECO:0000313" key="7">
    <source>
        <dbReference type="Proteomes" id="UP000055035"/>
    </source>
</evidence>
<dbReference type="SUPFAM" id="SSF52540">
    <property type="entry name" value="P-loop containing nucleoside triphosphate hydrolases"/>
    <property type="match status" value="1"/>
</dbReference>
<evidence type="ECO:0000259" key="5">
    <source>
        <dbReference type="Pfam" id="PF13087"/>
    </source>
</evidence>
<proteinExistence type="predicted"/>
<feature type="domain" description="DNA2/NAM7 helicase-like C-terminal" evidence="5">
    <location>
        <begin position="58"/>
        <end position="237"/>
    </location>
</feature>
<dbReference type="InterPro" id="IPR041679">
    <property type="entry name" value="DNA2/NAM7-like_C"/>
</dbReference>
<dbReference type="InterPro" id="IPR027417">
    <property type="entry name" value="P-loop_NTPase"/>
</dbReference>
<evidence type="ECO:0000256" key="2">
    <source>
        <dbReference type="ARBA" id="ARBA00022801"/>
    </source>
</evidence>
<evidence type="ECO:0000313" key="6">
    <source>
        <dbReference type="EMBL" id="KTD16816.1"/>
    </source>
</evidence>
<dbReference type="STRING" id="456.Ljor_1122"/>
<dbReference type="GO" id="GO:0005524">
    <property type="term" value="F:ATP binding"/>
    <property type="evidence" value="ECO:0007669"/>
    <property type="project" value="UniProtKB-KW"/>
</dbReference>
<gene>
    <name evidence="6" type="ORF">Ljor_1122</name>
</gene>
<dbReference type="GO" id="GO:0016787">
    <property type="term" value="F:hydrolase activity"/>
    <property type="evidence" value="ECO:0007669"/>
    <property type="project" value="UniProtKB-KW"/>
</dbReference>
<keyword evidence="7" id="KW-1185">Reference proteome</keyword>
<keyword evidence="1" id="KW-0547">Nucleotide-binding</keyword>
<organism evidence="6 7">
    <name type="scientific">Legionella jordanis</name>
    <dbReference type="NCBI Taxonomy" id="456"/>
    <lineage>
        <taxon>Bacteria</taxon>
        <taxon>Pseudomonadati</taxon>
        <taxon>Pseudomonadota</taxon>
        <taxon>Gammaproteobacteria</taxon>
        <taxon>Legionellales</taxon>
        <taxon>Legionellaceae</taxon>
        <taxon>Legionella</taxon>
    </lineage>
</organism>
<dbReference type="GO" id="GO:0043139">
    <property type="term" value="F:5'-3' DNA helicase activity"/>
    <property type="evidence" value="ECO:0007669"/>
    <property type="project" value="TreeGrafter"/>
</dbReference>
<dbReference type="CDD" id="cd18808">
    <property type="entry name" value="SF1_C_Upf1"/>
    <property type="match status" value="1"/>
</dbReference>
<keyword evidence="4" id="KW-0067">ATP-binding</keyword>
<dbReference type="InterPro" id="IPR050534">
    <property type="entry name" value="Coronavir_polyprotein_1ab"/>
</dbReference>
<accession>A0A0W0V9P1</accession>
<dbReference type="PANTHER" id="PTHR43788:SF8">
    <property type="entry name" value="DNA-BINDING PROTEIN SMUBP-2"/>
    <property type="match status" value="1"/>
</dbReference>
<reference evidence="6 7" key="1">
    <citation type="submission" date="2015-11" db="EMBL/GenBank/DDBJ databases">
        <title>Genomic analysis of 38 Legionella species identifies large and diverse effector repertoires.</title>
        <authorList>
            <person name="Burstein D."/>
            <person name="Amaro F."/>
            <person name="Zusman T."/>
            <person name="Lifshitz Z."/>
            <person name="Cohen O."/>
            <person name="Gilbert J.A."/>
            <person name="Pupko T."/>
            <person name="Shuman H.A."/>
            <person name="Segal G."/>
        </authorList>
    </citation>
    <scope>NUCLEOTIDE SEQUENCE [LARGE SCALE GENOMIC DNA]</scope>
    <source>
        <strain evidence="6 7">BL-540</strain>
    </source>
</reference>
<dbReference type="Pfam" id="PF13087">
    <property type="entry name" value="AAA_12"/>
    <property type="match status" value="1"/>
</dbReference>
<dbReference type="PATRIC" id="fig|456.5.peg.1193"/>
<dbReference type="EMBL" id="LNYJ01000011">
    <property type="protein sequence ID" value="KTD16816.1"/>
    <property type="molecule type" value="Genomic_DNA"/>
</dbReference>
<keyword evidence="3 6" id="KW-0347">Helicase</keyword>
<comment type="caution">
    <text evidence="6">The sequence shown here is derived from an EMBL/GenBank/DDBJ whole genome shotgun (WGS) entry which is preliminary data.</text>
</comment>
<sequence length="265" mass="29392">MAYLVAMSRSAKNLVIMGDQMQLGQPSQGTHPGESGLSILYYLLHETPTIADDMGVFLFLGTTYRMHSAVNHFISKFIYDNNLEPHPDNDVRVVKVPDGYQGKLNKEAGIIFVPVVHEGNTYASDEEVSEINLLAQELIGKAFIEKLGETRKIGWNDILFVAPYNYQVNKLKQALGEQARVGSVDKFQGQEAPIVFLSMCTSDANELPRGMDFLFDKHRINVASSRAQSLAIVVGNPQLCAVTVNRVEQLKLVSLFNTLVNQSES</sequence>
<evidence type="ECO:0000256" key="4">
    <source>
        <dbReference type="ARBA" id="ARBA00022840"/>
    </source>
</evidence>
<dbReference type="RefSeq" id="WP_310886270.1">
    <property type="nucleotide sequence ID" value="NZ_CAAAIC010000002.1"/>
</dbReference>
<dbReference type="Gene3D" id="3.40.50.300">
    <property type="entry name" value="P-loop containing nucleotide triphosphate hydrolases"/>
    <property type="match status" value="1"/>
</dbReference>
<dbReference type="AlphaFoldDB" id="A0A0W0V9P1"/>
<evidence type="ECO:0000256" key="1">
    <source>
        <dbReference type="ARBA" id="ARBA00022741"/>
    </source>
</evidence>
<keyword evidence="2" id="KW-0378">Hydrolase</keyword>
<name>A0A0W0V9P1_9GAMM</name>
<dbReference type="Proteomes" id="UP000055035">
    <property type="component" value="Unassembled WGS sequence"/>
</dbReference>
<evidence type="ECO:0000256" key="3">
    <source>
        <dbReference type="ARBA" id="ARBA00022806"/>
    </source>
</evidence>
<protein>
    <submittedName>
        <fullName evidence="6">Putative RNA helicase</fullName>
    </submittedName>
</protein>